<dbReference type="Gene3D" id="2.70.70.10">
    <property type="entry name" value="Glucose Permease (Domain IIA)"/>
    <property type="match status" value="1"/>
</dbReference>
<dbReference type="EMBL" id="JACNJN010000026">
    <property type="protein sequence ID" value="MBC8333797.1"/>
    <property type="molecule type" value="Genomic_DNA"/>
</dbReference>
<dbReference type="PANTHER" id="PTHR21666">
    <property type="entry name" value="PEPTIDASE-RELATED"/>
    <property type="match status" value="1"/>
</dbReference>
<dbReference type="InterPro" id="IPR011055">
    <property type="entry name" value="Dup_hybrid_motif"/>
</dbReference>
<dbReference type="Pfam" id="PF01551">
    <property type="entry name" value="Peptidase_M23"/>
    <property type="match status" value="1"/>
</dbReference>
<dbReference type="CDD" id="cd12797">
    <property type="entry name" value="M23_peptidase"/>
    <property type="match status" value="1"/>
</dbReference>
<dbReference type="GO" id="GO:0004222">
    <property type="term" value="F:metalloendopeptidase activity"/>
    <property type="evidence" value="ECO:0007669"/>
    <property type="project" value="TreeGrafter"/>
</dbReference>
<gene>
    <name evidence="2" type="ORF">H8E29_00890</name>
</gene>
<name>A0A8J6NHN9_9CHLR</name>
<feature type="domain" description="M23ase beta-sheet core" evidence="1">
    <location>
        <begin position="31"/>
        <end position="126"/>
    </location>
</feature>
<dbReference type="InterPro" id="IPR016047">
    <property type="entry name" value="M23ase_b-sheet_dom"/>
</dbReference>
<dbReference type="Proteomes" id="UP000614469">
    <property type="component" value="Unassembled WGS sequence"/>
</dbReference>
<evidence type="ECO:0000259" key="1">
    <source>
        <dbReference type="Pfam" id="PF01551"/>
    </source>
</evidence>
<protein>
    <submittedName>
        <fullName evidence="2">Peptidoglycan DD-metalloendopeptidase family protein</fullName>
    </submittedName>
</protein>
<evidence type="ECO:0000313" key="2">
    <source>
        <dbReference type="EMBL" id="MBC8333797.1"/>
    </source>
</evidence>
<dbReference type="AlphaFoldDB" id="A0A8J6NHN9"/>
<proteinExistence type="predicted"/>
<reference evidence="2 3" key="1">
    <citation type="submission" date="2020-08" db="EMBL/GenBank/DDBJ databases">
        <title>Bridging the membrane lipid divide: bacteria of the FCB group superphylum have the potential to synthesize archaeal ether lipids.</title>
        <authorList>
            <person name="Villanueva L."/>
            <person name="Von Meijenfeldt F.A.B."/>
            <person name="Westbye A.B."/>
            <person name="Yadav S."/>
            <person name="Hopmans E.C."/>
            <person name="Dutilh B.E."/>
            <person name="Sinninghe Damste J.S."/>
        </authorList>
    </citation>
    <scope>NUCLEOTIDE SEQUENCE [LARGE SCALE GENOMIC DNA]</scope>
    <source>
        <strain evidence="2">NIOZ-UU36</strain>
    </source>
</reference>
<comment type="caution">
    <text evidence="2">The sequence shown here is derived from an EMBL/GenBank/DDBJ whole genome shotgun (WGS) entry which is preliminary data.</text>
</comment>
<sequence length="225" mass="24275">MAISLVYPVSGPITQQFGGNPSFYAKWGFPGHNGVDFGIPNGTPVKAAAAGIVEKISFEDGGYGNYIKLRHKDGSKTYHTYYAHLANATVSAGQSVSAGTVIGRSNNTGASTGPHLHFGLRVSGKNPDYKGYEDPMPYLKGSETTSHPELDLPGVVDLPNLDFEVTGELLNVRSGPGINYPKVAVLEKGEKIKGTRLHSQSVWIEFEDGKWCAMSFAGFEYLKFK</sequence>
<evidence type="ECO:0000313" key="3">
    <source>
        <dbReference type="Proteomes" id="UP000614469"/>
    </source>
</evidence>
<organism evidence="2 3">
    <name type="scientific">Candidatus Desulfolinea nitratireducens</name>
    <dbReference type="NCBI Taxonomy" id="2841698"/>
    <lineage>
        <taxon>Bacteria</taxon>
        <taxon>Bacillati</taxon>
        <taxon>Chloroflexota</taxon>
        <taxon>Anaerolineae</taxon>
        <taxon>Anaerolineales</taxon>
        <taxon>Anaerolineales incertae sedis</taxon>
        <taxon>Candidatus Desulfolinea</taxon>
    </lineage>
</organism>
<dbReference type="Gene3D" id="2.30.30.40">
    <property type="entry name" value="SH3 Domains"/>
    <property type="match status" value="1"/>
</dbReference>
<dbReference type="SUPFAM" id="SSF51261">
    <property type="entry name" value="Duplicated hybrid motif"/>
    <property type="match status" value="1"/>
</dbReference>
<accession>A0A8J6NHN9</accession>
<dbReference type="PANTHER" id="PTHR21666:SF270">
    <property type="entry name" value="MUREIN HYDROLASE ACTIVATOR ENVC"/>
    <property type="match status" value="1"/>
</dbReference>
<dbReference type="InterPro" id="IPR050570">
    <property type="entry name" value="Cell_wall_metabolism_enzyme"/>
</dbReference>